<sequence>TSTLQPSLNAAESVFNSIRRHVRLQAFGDRESLTSHINNGIQSITSEMAQGWIREAYRNFVMANKGELLGQYYDNHDLVREEGDTE</sequence>
<reference evidence="1" key="1">
    <citation type="journal article" date="2020" name="Fungal Divers.">
        <title>Resolving the Mortierellaceae phylogeny through synthesis of multi-gene phylogenetics and phylogenomics.</title>
        <authorList>
            <person name="Vandepol N."/>
            <person name="Liber J."/>
            <person name="Desiro A."/>
            <person name="Na H."/>
            <person name="Kennedy M."/>
            <person name="Barry K."/>
            <person name="Grigoriev I.V."/>
            <person name="Miller A.N."/>
            <person name="O'Donnell K."/>
            <person name="Stajich J.E."/>
            <person name="Bonito G."/>
        </authorList>
    </citation>
    <scope>NUCLEOTIDE SEQUENCE</scope>
    <source>
        <strain evidence="1">NRRL 6426</strain>
    </source>
</reference>
<feature type="non-terminal residue" evidence="1">
    <location>
        <position position="1"/>
    </location>
</feature>
<proteinExistence type="predicted"/>
<dbReference type="Proteomes" id="UP000748756">
    <property type="component" value="Unassembled WGS sequence"/>
</dbReference>
<name>A0A9P5S1F3_9FUNG</name>
<organism evidence="1 2">
    <name type="scientific">Linnemannia schmuckeri</name>
    <dbReference type="NCBI Taxonomy" id="64567"/>
    <lineage>
        <taxon>Eukaryota</taxon>
        <taxon>Fungi</taxon>
        <taxon>Fungi incertae sedis</taxon>
        <taxon>Mucoromycota</taxon>
        <taxon>Mortierellomycotina</taxon>
        <taxon>Mortierellomycetes</taxon>
        <taxon>Mortierellales</taxon>
        <taxon>Mortierellaceae</taxon>
        <taxon>Linnemannia</taxon>
    </lineage>
</organism>
<protein>
    <submittedName>
        <fullName evidence="1">Uncharacterized protein</fullName>
    </submittedName>
</protein>
<dbReference type="AlphaFoldDB" id="A0A9P5S1F3"/>
<keyword evidence="2" id="KW-1185">Reference proteome</keyword>
<evidence type="ECO:0000313" key="2">
    <source>
        <dbReference type="Proteomes" id="UP000748756"/>
    </source>
</evidence>
<accession>A0A9P5S1F3</accession>
<dbReference type="OrthoDB" id="2424463at2759"/>
<dbReference type="EMBL" id="JAAAUQ010000230">
    <property type="protein sequence ID" value="KAF9152639.1"/>
    <property type="molecule type" value="Genomic_DNA"/>
</dbReference>
<gene>
    <name evidence="1" type="ORF">BG015_004976</name>
</gene>
<comment type="caution">
    <text evidence="1">The sequence shown here is derived from an EMBL/GenBank/DDBJ whole genome shotgun (WGS) entry which is preliminary data.</text>
</comment>
<evidence type="ECO:0000313" key="1">
    <source>
        <dbReference type="EMBL" id="KAF9152639.1"/>
    </source>
</evidence>